<gene>
    <name evidence="2" type="ORF">B0T17DRAFT_613274</name>
</gene>
<feature type="chain" id="PRO_5041267317" evidence="1">
    <location>
        <begin position="18"/>
        <end position="100"/>
    </location>
</feature>
<organism evidence="2 3">
    <name type="scientific">Bombardia bombarda</name>
    <dbReference type="NCBI Taxonomy" id="252184"/>
    <lineage>
        <taxon>Eukaryota</taxon>
        <taxon>Fungi</taxon>
        <taxon>Dikarya</taxon>
        <taxon>Ascomycota</taxon>
        <taxon>Pezizomycotina</taxon>
        <taxon>Sordariomycetes</taxon>
        <taxon>Sordariomycetidae</taxon>
        <taxon>Sordariales</taxon>
        <taxon>Lasiosphaeriaceae</taxon>
        <taxon>Bombardia</taxon>
    </lineage>
</organism>
<evidence type="ECO:0000313" key="3">
    <source>
        <dbReference type="Proteomes" id="UP001174934"/>
    </source>
</evidence>
<reference evidence="2" key="1">
    <citation type="submission" date="2023-06" db="EMBL/GenBank/DDBJ databases">
        <title>Genome-scale phylogeny and comparative genomics of the fungal order Sordariales.</title>
        <authorList>
            <consortium name="Lawrence Berkeley National Laboratory"/>
            <person name="Hensen N."/>
            <person name="Bonometti L."/>
            <person name="Westerberg I."/>
            <person name="Brannstrom I.O."/>
            <person name="Guillou S."/>
            <person name="Cros-Aarteil S."/>
            <person name="Calhoun S."/>
            <person name="Haridas S."/>
            <person name="Kuo A."/>
            <person name="Mondo S."/>
            <person name="Pangilinan J."/>
            <person name="Riley R."/>
            <person name="LaButti K."/>
            <person name="Andreopoulos B."/>
            <person name="Lipzen A."/>
            <person name="Chen C."/>
            <person name="Yanf M."/>
            <person name="Daum C."/>
            <person name="Ng V."/>
            <person name="Clum A."/>
            <person name="Steindorff A."/>
            <person name="Ohm R."/>
            <person name="Martin F."/>
            <person name="Silar P."/>
            <person name="Natvig D."/>
            <person name="Lalanne C."/>
            <person name="Gautier V."/>
            <person name="Ament-velasquez S.L."/>
            <person name="Kruys A."/>
            <person name="Hutchinson M.I."/>
            <person name="Powell A.J."/>
            <person name="Barry K."/>
            <person name="Miller A.N."/>
            <person name="Grigoriev I.V."/>
            <person name="Debuchy R."/>
            <person name="Gladieux P."/>
            <person name="Thoren M.H."/>
            <person name="Johannesson H."/>
        </authorList>
    </citation>
    <scope>NUCLEOTIDE SEQUENCE</scope>
    <source>
        <strain evidence="2">SMH3391-2</strain>
    </source>
</reference>
<proteinExistence type="predicted"/>
<accession>A0AA39XM35</accession>
<comment type="caution">
    <text evidence="2">The sequence shown here is derived from an EMBL/GenBank/DDBJ whole genome shotgun (WGS) entry which is preliminary data.</text>
</comment>
<protein>
    <submittedName>
        <fullName evidence="2">Uncharacterized protein</fullName>
    </submittedName>
</protein>
<feature type="signal peptide" evidence="1">
    <location>
        <begin position="1"/>
        <end position="17"/>
    </location>
</feature>
<sequence length="100" mass="10549">MQFSTIFTLAFAAMTSATSVAATADTSIATPEETPTILETLPAVVETRSNTIQKRGCFSGRESWSSDYNLTLAYADSVCNGGGGHSLYAAGQTKNWCSNP</sequence>
<dbReference type="EMBL" id="JAULSR010000001">
    <property type="protein sequence ID" value="KAK0636556.1"/>
    <property type="molecule type" value="Genomic_DNA"/>
</dbReference>
<evidence type="ECO:0000313" key="2">
    <source>
        <dbReference type="EMBL" id="KAK0636556.1"/>
    </source>
</evidence>
<dbReference type="Proteomes" id="UP001174934">
    <property type="component" value="Unassembled WGS sequence"/>
</dbReference>
<keyword evidence="3" id="KW-1185">Reference proteome</keyword>
<dbReference type="AlphaFoldDB" id="A0AA39XM35"/>
<evidence type="ECO:0000256" key="1">
    <source>
        <dbReference type="SAM" id="SignalP"/>
    </source>
</evidence>
<name>A0AA39XM35_9PEZI</name>
<keyword evidence="1" id="KW-0732">Signal</keyword>